<dbReference type="PROSITE" id="PS50011">
    <property type="entry name" value="PROTEIN_KINASE_DOM"/>
    <property type="match status" value="1"/>
</dbReference>
<feature type="domain" description="Protein kinase" evidence="5">
    <location>
        <begin position="15"/>
        <end position="266"/>
    </location>
</feature>
<reference evidence="6" key="1">
    <citation type="submission" date="2022-09" db="EMBL/GenBank/DDBJ databases">
        <authorList>
            <person name="Li D."/>
            <person name="Cheng J."/>
            <person name="Li Y."/>
        </authorList>
    </citation>
    <scope>NUCLEOTIDE SEQUENCE</scope>
    <source>
        <strain evidence="6">DL</strain>
    </source>
</reference>
<proteinExistence type="predicted"/>
<evidence type="ECO:0000256" key="1">
    <source>
        <dbReference type="ARBA" id="ARBA00022679"/>
    </source>
</evidence>
<keyword evidence="6" id="KW-0723">Serine/threonine-protein kinase</keyword>
<dbReference type="PANTHER" id="PTHR44329">
    <property type="entry name" value="SERINE/THREONINE-PROTEIN KINASE TNNI3K-RELATED"/>
    <property type="match status" value="1"/>
</dbReference>
<dbReference type="SUPFAM" id="SSF56112">
    <property type="entry name" value="Protein kinase-like (PK-like)"/>
    <property type="match status" value="1"/>
</dbReference>
<evidence type="ECO:0000256" key="2">
    <source>
        <dbReference type="ARBA" id="ARBA00022741"/>
    </source>
</evidence>
<dbReference type="EMBL" id="CP106856">
    <property type="protein sequence ID" value="UYB35962.1"/>
    <property type="molecule type" value="Genomic_DNA"/>
</dbReference>
<dbReference type="PROSITE" id="PS00108">
    <property type="entry name" value="PROTEIN_KINASE_ST"/>
    <property type="match status" value="1"/>
</dbReference>
<evidence type="ECO:0000256" key="3">
    <source>
        <dbReference type="ARBA" id="ARBA00022777"/>
    </source>
</evidence>
<dbReference type="Proteomes" id="UP001063368">
    <property type="component" value="Chromosome"/>
</dbReference>
<evidence type="ECO:0000313" key="7">
    <source>
        <dbReference type="Proteomes" id="UP001063368"/>
    </source>
</evidence>
<dbReference type="InterPro" id="IPR051681">
    <property type="entry name" value="Ser/Thr_Kinases-Pseudokinases"/>
</dbReference>
<keyword evidence="3 6" id="KW-0418">Kinase</keyword>
<evidence type="ECO:0000313" key="6">
    <source>
        <dbReference type="EMBL" id="UYB35962.1"/>
    </source>
</evidence>
<name>A0ABY6FSE5_9MICC</name>
<dbReference type="Pfam" id="PF00069">
    <property type="entry name" value="Pkinase"/>
    <property type="match status" value="1"/>
</dbReference>
<dbReference type="Gene3D" id="1.10.510.10">
    <property type="entry name" value="Transferase(Phosphotransferase) domain 1"/>
    <property type="match status" value="1"/>
</dbReference>
<dbReference type="InterPro" id="IPR011009">
    <property type="entry name" value="Kinase-like_dom_sf"/>
</dbReference>
<gene>
    <name evidence="6" type="ORF">N9A08_15330</name>
</gene>
<sequence length="494" mass="54371">MTTVQIKLDKSVWDIGERLDADAGGFGQVFLASRLGEENAVAKFVRKEPGATREMLIGDFLAAQNATNVIPILDSGEHDGQWVLVMPRAEMSLQQRLQQAEPVELAECVRILADVARAMAGLGVHVVHRDLKPANVLLLDGRWCVADFGIARYAEAATATETRKFSWTPPFAAPEQWLLEHATAETDVYAFGVMAYLILEGRLPFPGPTAEDFREQHLGQTPPAPTAGTARLRNVILECLHKAPEARPTAANILVRLEKVTVEPALAGAQRLARLNAEEVRRRSQAHAEQRAVENERARRERLFGSASQMFESIVQPLLESIEDDVPTASAERNVAGNPLFLATFRGAKLGITRPHPAPADEWDGPFTVIANAAITVHRARQDRTGWLGRSHSLWYCDPKDAGRFGWFELAFMAPASRRGEVVPYSLPAQSATAAFASVLGTEQIAWPVTEIDRDDPSEFLDRWLGWFADAADGNLIAPAMLPDRDPSGSWRRA</sequence>
<evidence type="ECO:0000256" key="4">
    <source>
        <dbReference type="ARBA" id="ARBA00022840"/>
    </source>
</evidence>
<keyword evidence="4" id="KW-0067">ATP-binding</keyword>
<evidence type="ECO:0000259" key="5">
    <source>
        <dbReference type="PROSITE" id="PS50011"/>
    </source>
</evidence>
<dbReference type="CDD" id="cd14014">
    <property type="entry name" value="STKc_PknB_like"/>
    <property type="match status" value="1"/>
</dbReference>
<dbReference type="GO" id="GO:0004674">
    <property type="term" value="F:protein serine/threonine kinase activity"/>
    <property type="evidence" value="ECO:0007669"/>
    <property type="project" value="UniProtKB-KW"/>
</dbReference>
<dbReference type="PANTHER" id="PTHR44329:SF288">
    <property type="entry name" value="MITOGEN-ACTIVATED PROTEIN KINASE KINASE KINASE 20"/>
    <property type="match status" value="1"/>
</dbReference>
<keyword evidence="1" id="KW-0808">Transferase</keyword>
<organism evidence="6 7">
    <name type="scientific">Arthrobacter koreensis</name>
    <dbReference type="NCBI Taxonomy" id="199136"/>
    <lineage>
        <taxon>Bacteria</taxon>
        <taxon>Bacillati</taxon>
        <taxon>Actinomycetota</taxon>
        <taxon>Actinomycetes</taxon>
        <taxon>Micrococcales</taxon>
        <taxon>Micrococcaceae</taxon>
        <taxon>Arthrobacter</taxon>
    </lineage>
</organism>
<keyword evidence="7" id="KW-1185">Reference proteome</keyword>
<dbReference type="RefSeq" id="WP_263127811.1">
    <property type="nucleotide sequence ID" value="NZ_CP106856.1"/>
</dbReference>
<dbReference type="InterPro" id="IPR008271">
    <property type="entry name" value="Ser/Thr_kinase_AS"/>
</dbReference>
<dbReference type="SMART" id="SM00220">
    <property type="entry name" value="S_TKc"/>
    <property type="match status" value="1"/>
</dbReference>
<dbReference type="InterPro" id="IPR000719">
    <property type="entry name" value="Prot_kinase_dom"/>
</dbReference>
<protein>
    <submittedName>
        <fullName evidence="6">Serine/threonine protein kinase</fullName>
    </submittedName>
</protein>
<accession>A0ABY6FSE5</accession>
<keyword evidence="2" id="KW-0547">Nucleotide-binding</keyword>